<evidence type="ECO:0000256" key="9">
    <source>
        <dbReference type="SAM" id="Phobius"/>
    </source>
</evidence>
<dbReference type="Proteomes" id="UP001348641">
    <property type="component" value="Unassembled WGS sequence"/>
</dbReference>
<feature type="transmembrane region" description="Helical" evidence="9">
    <location>
        <begin position="55"/>
        <end position="75"/>
    </location>
</feature>
<dbReference type="RefSeq" id="WP_330156936.1">
    <property type="nucleotide sequence ID" value="NZ_BAAAJA010000005.1"/>
</dbReference>
<evidence type="ECO:0000256" key="2">
    <source>
        <dbReference type="ARBA" id="ARBA00005840"/>
    </source>
</evidence>
<evidence type="ECO:0000256" key="6">
    <source>
        <dbReference type="ARBA" id="ARBA00022989"/>
    </source>
</evidence>
<evidence type="ECO:0000256" key="4">
    <source>
        <dbReference type="ARBA" id="ARBA00022692"/>
    </source>
</evidence>
<feature type="transmembrane region" description="Helical" evidence="9">
    <location>
        <begin position="195"/>
        <end position="215"/>
    </location>
</feature>
<proteinExistence type="inferred from homology"/>
<evidence type="ECO:0000256" key="1">
    <source>
        <dbReference type="ARBA" id="ARBA00004141"/>
    </source>
</evidence>
<feature type="domain" description="Cytochrome c assembly protein" evidence="10">
    <location>
        <begin position="22"/>
        <end position="176"/>
    </location>
</feature>
<feature type="transmembrane region" description="Helical" evidence="9">
    <location>
        <begin position="153"/>
        <end position="175"/>
    </location>
</feature>
<evidence type="ECO:0000256" key="5">
    <source>
        <dbReference type="ARBA" id="ARBA00022748"/>
    </source>
</evidence>
<keyword evidence="4 9" id="KW-0812">Transmembrane</keyword>
<name>A0ABU7KK55_9ACTN</name>
<dbReference type="EMBL" id="JAUUCC010000006">
    <property type="protein sequence ID" value="MEE2049674.1"/>
    <property type="molecule type" value="Genomic_DNA"/>
</dbReference>
<feature type="transmembrane region" description="Helical" evidence="9">
    <location>
        <begin position="121"/>
        <end position="141"/>
    </location>
</feature>
<comment type="caution">
    <text evidence="11">The sequence shown here is derived from an EMBL/GenBank/DDBJ whole genome shotgun (WGS) entry which is preliminary data.</text>
</comment>
<protein>
    <recommendedName>
        <fullName evidence="3">Heme exporter protein C</fullName>
    </recommendedName>
</protein>
<feature type="transmembrane region" description="Helical" evidence="9">
    <location>
        <begin position="87"/>
        <end position="106"/>
    </location>
</feature>
<accession>A0ABU7KK55</accession>
<comment type="subcellular location">
    <subcellularLocation>
        <location evidence="1">Membrane</location>
        <topology evidence="1">Multi-pass membrane protein</topology>
    </subcellularLocation>
</comment>
<keyword evidence="7 9" id="KW-0472">Membrane</keyword>
<evidence type="ECO:0000256" key="3">
    <source>
        <dbReference type="ARBA" id="ARBA00016463"/>
    </source>
</evidence>
<evidence type="ECO:0000313" key="11">
    <source>
        <dbReference type="EMBL" id="MEE2049674.1"/>
    </source>
</evidence>
<gene>
    <name evidence="11" type="primary">ccsA</name>
    <name evidence="11" type="ORF">Q8A49_04115</name>
</gene>
<evidence type="ECO:0000259" key="10">
    <source>
        <dbReference type="Pfam" id="PF01578"/>
    </source>
</evidence>
<dbReference type="InterPro" id="IPR003557">
    <property type="entry name" value="Cyt_c_biogenesis_CcmC"/>
</dbReference>
<dbReference type="Pfam" id="PF01578">
    <property type="entry name" value="Cytochrom_C_asm"/>
    <property type="match status" value="1"/>
</dbReference>
<comment type="similarity">
    <text evidence="2">Belongs to the CcmC/CycZ/HelC family.</text>
</comment>
<evidence type="ECO:0000313" key="12">
    <source>
        <dbReference type="Proteomes" id="UP001348641"/>
    </source>
</evidence>
<sequence length="249" mass="26819">MRAARPPSGRPAAERITGALGLIGVAAALLLGLVVAPTDAVQGQPQRLMYVHVPAALTAYLGFAAVLVASVAYLVRRDLRWDRCARAGAEIGVGMTALTLALGSLWGRPVWGVWWAWDPRLVSTLVLLLIYIGYLGVRGLADDPHVNARRAAVVGILGFVDVPVVHFSVLWWRTLHQPPTVLRPPTEEPPIQAEMLAALIAGWVAFTLLAVWVYLRRLRALEASAPPAAAEEPAPPTGPITVVPRKKDR</sequence>
<dbReference type="PANTHER" id="PTHR30071">
    <property type="entry name" value="HEME EXPORTER PROTEIN C"/>
    <property type="match status" value="1"/>
</dbReference>
<dbReference type="PANTHER" id="PTHR30071:SF1">
    <property type="entry name" value="CYTOCHROME B_B6 PROTEIN-RELATED"/>
    <property type="match status" value="1"/>
</dbReference>
<dbReference type="PRINTS" id="PR01386">
    <property type="entry name" value="CCMCBIOGNSIS"/>
</dbReference>
<feature type="transmembrane region" description="Helical" evidence="9">
    <location>
        <begin position="12"/>
        <end position="35"/>
    </location>
</feature>
<keyword evidence="6 9" id="KW-1133">Transmembrane helix</keyword>
<evidence type="ECO:0000256" key="8">
    <source>
        <dbReference type="SAM" id="MobiDB-lite"/>
    </source>
</evidence>
<organism evidence="11 12">
    <name type="scientific">Nocardiopsis tropica</name>
    <dbReference type="NCBI Taxonomy" id="109330"/>
    <lineage>
        <taxon>Bacteria</taxon>
        <taxon>Bacillati</taxon>
        <taxon>Actinomycetota</taxon>
        <taxon>Actinomycetes</taxon>
        <taxon>Streptosporangiales</taxon>
        <taxon>Nocardiopsidaceae</taxon>
        <taxon>Nocardiopsis</taxon>
    </lineage>
</organism>
<evidence type="ECO:0000256" key="7">
    <source>
        <dbReference type="ARBA" id="ARBA00023136"/>
    </source>
</evidence>
<dbReference type="InterPro" id="IPR045062">
    <property type="entry name" value="Cyt_c_biogenesis_CcsA/CcmC"/>
</dbReference>
<keyword evidence="5" id="KW-0201">Cytochrome c-type biogenesis</keyword>
<dbReference type="InterPro" id="IPR002541">
    <property type="entry name" value="Cyt_c_assembly"/>
</dbReference>
<feature type="region of interest" description="Disordered" evidence="8">
    <location>
        <begin position="225"/>
        <end position="249"/>
    </location>
</feature>
<reference evidence="11 12" key="1">
    <citation type="submission" date="2023-07" db="EMBL/GenBank/DDBJ databases">
        <authorList>
            <person name="Girao M."/>
            <person name="Carvalho M.F."/>
        </authorList>
    </citation>
    <scope>NUCLEOTIDE SEQUENCE [LARGE SCALE GENOMIC DNA]</scope>
    <source>
        <strain evidence="11 12">66/93</strain>
    </source>
</reference>